<sequence>MSAEKLMVGSWSYTFKNWVYVVLSRVTKLSGLYLTKPLDPTKEFPVDRDLVEFERAMTDLQNNVLNQIDLSDAPNE</sequence>
<evidence type="ECO:0000313" key="2">
    <source>
        <dbReference type="Proteomes" id="UP000266841"/>
    </source>
</evidence>
<gene>
    <name evidence="1" type="ORF">THAOC_20858</name>
</gene>
<dbReference type="EMBL" id="AGNL01023891">
    <property type="protein sequence ID" value="EJK58977.1"/>
    <property type="molecule type" value="Genomic_DNA"/>
</dbReference>
<organism evidence="1 2">
    <name type="scientific">Thalassiosira oceanica</name>
    <name type="common">Marine diatom</name>
    <dbReference type="NCBI Taxonomy" id="159749"/>
    <lineage>
        <taxon>Eukaryota</taxon>
        <taxon>Sar</taxon>
        <taxon>Stramenopiles</taxon>
        <taxon>Ochrophyta</taxon>
        <taxon>Bacillariophyta</taxon>
        <taxon>Coscinodiscophyceae</taxon>
        <taxon>Thalassiosirophycidae</taxon>
        <taxon>Thalassiosirales</taxon>
        <taxon>Thalassiosiraceae</taxon>
        <taxon>Thalassiosira</taxon>
    </lineage>
</organism>
<protein>
    <submittedName>
        <fullName evidence="1">Uncharacterized protein</fullName>
    </submittedName>
</protein>
<reference evidence="1 2" key="1">
    <citation type="journal article" date="2012" name="Genome Biol.">
        <title>Genome and low-iron response of an oceanic diatom adapted to chronic iron limitation.</title>
        <authorList>
            <person name="Lommer M."/>
            <person name="Specht M."/>
            <person name="Roy A.S."/>
            <person name="Kraemer L."/>
            <person name="Andreson R."/>
            <person name="Gutowska M.A."/>
            <person name="Wolf J."/>
            <person name="Bergner S.V."/>
            <person name="Schilhabel M.B."/>
            <person name="Klostermeier U.C."/>
            <person name="Beiko R.G."/>
            <person name="Rosenstiel P."/>
            <person name="Hippler M."/>
            <person name="Laroche J."/>
        </authorList>
    </citation>
    <scope>NUCLEOTIDE SEQUENCE [LARGE SCALE GENOMIC DNA]</scope>
    <source>
        <strain evidence="1 2">CCMP1005</strain>
    </source>
</reference>
<name>K0SKI1_THAOC</name>
<evidence type="ECO:0000313" key="1">
    <source>
        <dbReference type="EMBL" id="EJK58977.1"/>
    </source>
</evidence>
<keyword evidence="2" id="KW-1185">Reference proteome</keyword>
<comment type="caution">
    <text evidence="1">The sequence shown here is derived from an EMBL/GenBank/DDBJ whole genome shotgun (WGS) entry which is preliminary data.</text>
</comment>
<proteinExistence type="predicted"/>
<accession>K0SKI1</accession>
<dbReference type="Proteomes" id="UP000266841">
    <property type="component" value="Unassembled WGS sequence"/>
</dbReference>
<dbReference type="AlphaFoldDB" id="K0SKI1"/>